<evidence type="ECO:0000313" key="2">
    <source>
        <dbReference type="Proteomes" id="UP000663850"/>
    </source>
</evidence>
<dbReference type="EMBL" id="CAJMWZ010004552">
    <property type="protein sequence ID" value="CAE6491712.1"/>
    <property type="molecule type" value="Genomic_DNA"/>
</dbReference>
<gene>
    <name evidence="1" type="ORF">RDB_LOCUS84753</name>
</gene>
<protein>
    <submittedName>
        <fullName evidence="1">Uncharacterized protein</fullName>
    </submittedName>
</protein>
<dbReference type="AlphaFoldDB" id="A0A8H3H3H5"/>
<proteinExistence type="predicted"/>
<sequence>MTRRATHKIKEAAGIHLPVVHAYQRRKLLLKGNRQGYTHVFFTHLMTYYEQRTRNRKECPVVQTNRTTPKISMALLYHTIVPQKFHLKAPGYLVGLSETVFQP</sequence>
<organism evidence="1 2">
    <name type="scientific">Rhizoctonia solani</name>
    <dbReference type="NCBI Taxonomy" id="456999"/>
    <lineage>
        <taxon>Eukaryota</taxon>
        <taxon>Fungi</taxon>
        <taxon>Dikarya</taxon>
        <taxon>Basidiomycota</taxon>
        <taxon>Agaricomycotina</taxon>
        <taxon>Agaricomycetes</taxon>
        <taxon>Cantharellales</taxon>
        <taxon>Ceratobasidiaceae</taxon>
        <taxon>Rhizoctonia</taxon>
    </lineage>
</organism>
<evidence type="ECO:0000313" key="1">
    <source>
        <dbReference type="EMBL" id="CAE6491712.1"/>
    </source>
</evidence>
<dbReference type="Proteomes" id="UP000663850">
    <property type="component" value="Unassembled WGS sequence"/>
</dbReference>
<reference evidence="1" key="1">
    <citation type="submission" date="2021-01" db="EMBL/GenBank/DDBJ databases">
        <authorList>
            <person name="Kaushik A."/>
        </authorList>
    </citation>
    <scope>NUCLEOTIDE SEQUENCE</scope>
    <source>
        <strain evidence="1">Type strain: AG8-Rh-89/</strain>
    </source>
</reference>
<comment type="caution">
    <text evidence="1">The sequence shown here is derived from an EMBL/GenBank/DDBJ whole genome shotgun (WGS) entry which is preliminary data.</text>
</comment>
<accession>A0A8H3H3H5</accession>
<name>A0A8H3H3H5_9AGAM</name>